<sequence>MSLYVNSLLVILAACAWTESQASQDAAPGFRCQFHVEANTGETCERIATERGVSISEIKKWNTDCSSIRLGDPVCVLAVDMPTSGRESGRGGLTPARSGSDDSTGSGMSRGSGDRHDHKETIVRDARPT</sequence>
<dbReference type="Proteomes" id="UP000186922">
    <property type="component" value="Unassembled WGS sequence"/>
</dbReference>
<dbReference type="AlphaFoldDB" id="A0A1D1UNC8"/>
<feature type="signal peptide" evidence="2">
    <location>
        <begin position="1"/>
        <end position="22"/>
    </location>
</feature>
<dbReference type="Gene3D" id="3.10.350.10">
    <property type="entry name" value="LysM domain"/>
    <property type="match status" value="1"/>
</dbReference>
<organism evidence="4 5">
    <name type="scientific">Ramazzottius varieornatus</name>
    <name type="common">Water bear</name>
    <name type="synonym">Tardigrade</name>
    <dbReference type="NCBI Taxonomy" id="947166"/>
    <lineage>
        <taxon>Eukaryota</taxon>
        <taxon>Metazoa</taxon>
        <taxon>Ecdysozoa</taxon>
        <taxon>Tardigrada</taxon>
        <taxon>Eutardigrada</taxon>
        <taxon>Parachela</taxon>
        <taxon>Hypsibioidea</taxon>
        <taxon>Ramazzottiidae</taxon>
        <taxon>Ramazzottius</taxon>
    </lineage>
</organism>
<evidence type="ECO:0000313" key="4">
    <source>
        <dbReference type="EMBL" id="GAU91216.1"/>
    </source>
</evidence>
<protein>
    <recommendedName>
        <fullName evidence="3">LysM domain-containing protein</fullName>
    </recommendedName>
</protein>
<feature type="compositionally biased region" description="Basic and acidic residues" evidence="1">
    <location>
        <begin position="112"/>
        <end position="129"/>
    </location>
</feature>
<dbReference type="EMBL" id="BDGG01000002">
    <property type="protein sequence ID" value="GAU91216.1"/>
    <property type="molecule type" value="Genomic_DNA"/>
</dbReference>
<feature type="chain" id="PRO_5008897414" description="LysM domain-containing protein" evidence="2">
    <location>
        <begin position="23"/>
        <end position="129"/>
    </location>
</feature>
<comment type="caution">
    <text evidence="4">The sequence shown here is derived from an EMBL/GenBank/DDBJ whole genome shotgun (WGS) entry which is preliminary data.</text>
</comment>
<evidence type="ECO:0000256" key="1">
    <source>
        <dbReference type="SAM" id="MobiDB-lite"/>
    </source>
</evidence>
<evidence type="ECO:0000313" key="5">
    <source>
        <dbReference type="Proteomes" id="UP000186922"/>
    </source>
</evidence>
<dbReference type="SUPFAM" id="SSF54106">
    <property type="entry name" value="LysM domain"/>
    <property type="match status" value="1"/>
</dbReference>
<dbReference type="Pfam" id="PF01476">
    <property type="entry name" value="LysM"/>
    <property type="match status" value="1"/>
</dbReference>
<dbReference type="CDD" id="cd00118">
    <property type="entry name" value="LysM"/>
    <property type="match status" value="1"/>
</dbReference>
<feature type="domain" description="LysM" evidence="3">
    <location>
        <begin position="40"/>
        <end position="76"/>
    </location>
</feature>
<proteinExistence type="predicted"/>
<feature type="region of interest" description="Disordered" evidence="1">
    <location>
        <begin position="81"/>
        <end position="129"/>
    </location>
</feature>
<keyword evidence="2" id="KW-0732">Signal</keyword>
<evidence type="ECO:0000256" key="2">
    <source>
        <dbReference type="SAM" id="SignalP"/>
    </source>
</evidence>
<name>A0A1D1UNC8_RAMVA</name>
<reference evidence="4 5" key="1">
    <citation type="journal article" date="2016" name="Nat. Commun.">
        <title>Extremotolerant tardigrade genome and improved radiotolerance of human cultured cells by tardigrade-unique protein.</title>
        <authorList>
            <person name="Hashimoto T."/>
            <person name="Horikawa D.D."/>
            <person name="Saito Y."/>
            <person name="Kuwahara H."/>
            <person name="Kozuka-Hata H."/>
            <person name="Shin-I T."/>
            <person name="Minakuchi Y."/>
            <person name="Ohishi K."/>
            <person name="Motoyama A."/>
            <person name="Aizu T."/>
            <person name="Enomoto A."/>
            <person name="Kondo K."/>
            <person name="Tanaka S."/>
            <person name="Hara Y."/>
            <person name="Koshikawa S."/>
            <person name="Sagara H."/>
            <person name="Miura T."/>
            <person name="Yokobori S."/>
            <person name="Miyagawa K."/>
            <person name="Suzuki Y."/>
            <person name="Kubo T."/>
            <person name="Oyama M."/>
            <person name="Kohara Y."/>
            <person name="Fujiyama A."/>
            <person name="Arakawa K."/>
            <person name="Katayama T."/>
            <person name="Toyoda A."/>
            <person name="Kunieda T."/>
        </authorList>
    </citation>
    <scope>NUCLEOTIDE SEQUENCE [LARGE SCALE GENOMIC DNA]</scope>
    <source>
        <strain evidence="4 5">YOKOZUNA-1</strain>
    </source>
</reference>
<feature type="compositionally biased region" description="Low complexity" evidence="1">
    <location>
        <begin position="97"/>
        <end position="111"/>
    </location>
</feature>
<dbReference type="InterPro" id="IPR018392">
    <property type="entry name" value="LysM"/>
</dbReference>
<keyword evidence="5" id="KW-1185">Reference proteome</keyword>
<accession>A0A1D1UNC8</accession>
<dbReference type="InterPro" id="IPR036779">
    <property type="entry name" value="LysM_dom_sf"/>
</dbReference>
<gene>
    <name evidence="4" type="primary">RvY_03518-1</name>
    <name evidence="4" type="synonym">RvY_03518.1</name>
    <name evidence="4" type="ORF">RvY_03518</name>
</gene>
<dbReference type="OrthoDB" id="5985073at2759"/>
<evidence type="ECO:0000259" key="3">
    <source>
        <dbReference type="Pfam" id="PF01476"/>
    </source>
</evidence>